<feature type="compositionally biased region" description="Basic and acidic residues" evidence="1">
    <location>
        <begin position="137"/>
        <end position="169"/>
    </location>
</feature>
<sequence>MGQSLNTSLPRSLPDAGDSEILVGLSLVELVKKFKHKVLVLFKLLLLEKRVLFFGSPVHDLCTCLLSVASLYPEMIQSGLTDAACPRFYQVKTPTLALEDFGIKTDDYFNIDMSHIPNYRQKRTNVTNRSSTLPQDQRAKTTDGGEIKLENKRYSQSERLSRSVSHDSGVKSIHNHSSSSVHSGKMKKGTSLTESMDEEDELLNMIDEELFGTYFEKKRKDNKERSLSDSHARRSEIEKEDVIDTEGEDTSESANEMSSLLSHDQLSTDDDDKKDGNMKLRESYLSDDARRGTDHHFDSSKDMKSDEVKVEEKQEAEQPVGEVKSYGDEIIRDTDVNLPESHLLLEDDTNSRATSESGISLMGGQRWDDTSEQSPQNTERPSDGILRLSSSTDYVVLPDLPLTPNIVVDDFGFPLSLFGKGALCHPYMALQQHDLLQDVNVRSFMVGASNVLFKHKRQMMDVIVETETGIVDIFDQELRKQLTLTTADLRFSDYVVNSVLENHSDDTDICNTGWEGGEEWIRAQFKLYLLSLLATCADNRPQADHSLGDFNDTFIEAWRGTHNHRIWKSQEHAGIDQVHTRHICHGQLSINDMKIRWNSAIQNSERGKNLNNVISKTSDAVSNTGKAVGEVWNNAKSVVSSWLFGFGGDDDDDLWSYEQE</sequence>
<dbReference type="AlphaFoldDB" id="A0A2G8JS28"/>
<dbReference type="OrthoDB" id="26278at2759"/>
<proteinExistence type="predicted"/>
<feature type="compositionally biased region" description="Basic and acidic residues" evidence="1">
    <location>
        <begin position="271"/>
        <end position="316"/>
    </location>
</feature>
<feature type="compositionally biased region" description="Polar residues" evidence="1">
    <location>
        <begin position="124"/>
        <end position="135"/>
    </location>
</feature>
<protein>
    <recommendedName>
        <fullName evidence="2">AVL9/DENND6 domain-containing protein</fullName>
    </recommendedName>
</protein>
<dbReference type="InterPro" id="IPR018307">
    <property type="entry name" value="ABL9/DENND6_dom"/>
</dbReference>
<feature type="compositionally biased region" description="Low complexity" evidence="1">
    <location>
        <begin position="170"/>
        <end position="183"/>
    </location>
</feature>
<evidence type="ECO:0000259" key="2">
    <source>
        <dbReference type="Pfam" id="PF09794"/>
    </source>
</evidence>
<dbReference type="InterPro" id="IPR051731">
    <property type="entry name" value="DENND11/AVL9_GEFs"/>
</dbReference>
<evidence type="ECO:0000256" key="1">
    <source>
        <dbReference type="SAM" id="MobiDB-lite"/>
    </source>
</evidence>
<feature type="compositionally biased region" description="Basic and acidic residues" evidence="1">
    <location>
        <begin position="219"/>
        <end position="242"/>
    </location>
</feature>
<feature type="domain" description="AVL9/DENND6" evidence="2">
    <location>
        <begin position="14"/>
        <end position="535"/>
    </location>
</feature>
<dbReference type="PANTHER" id="PTHR31017:SF1">
    <property type="entry name" value="LATE SECRETORY PATHWAY PROTEIN AVL9 HOMOLOG"/>
    <property type="match status" value="1"/>
</dbReference>
<feature type="region of interest" description="Disordered" evidence="1">
    <location>
        <begin position="219"/>
        <end position="328"/>
    </location>
</feature>
<feature type="region of interest" description="Disordered" evidence="1">
    <location>
        <begin position="120"/>
        <end position="196"/>
    </location>
</feature>
<reference evidence="3 4" key="1">
    <citation type="journal article" date="2017" name="PLoS Biol.">
        <title>The sea cucumber genome provides insights into morphological evolution and visceral regeneration.</title>
        <authorList>
            <person name="Zhang X."/>
            <person name="Sun L."/>
            <person name="Yuan J."/>
            <person name="Sun Y."/>
            <person name="Gao Y."/>
            <person name="Zhang L."/>
            <person name="Li S."/>
            <person name="Dai H."/>
            <person name="Hamel J.F."/>
            <person name="Liu C."/>
            <person name="Yu Y."/>
            <person name="Liu S."/>
            <person name="Lin W."/>
            <person name="Guo K."/>
            <person name="Jin S."/>
            <person name="Xu P."/>
            <person name="Storey K.B."/>
            <person name="Huan P."/>
            <person name="Zhang T."/>
            <person name="Zhou Y."/>
            <person name="Zhang J."/>
            <person name="Lin C."/>
            <person name="Li X."/>
            <person name="Xing L."/>
            <person name="Huo D."/>
            <person name="Sun M."/>
            <person name="Wang L."/>
            <person name="Mercier A."/>
            <person name="Li F."/>
            <person name="Yang H."/>
            <person name="Xiang J."/>
        </authorList>
    </citation>
    <scope>NUCLEOTIDE SEQUENCE [LARGE SCALE GENOMIC DNA]</scope>
    <source>
        <strain evidence="3">Shaxun</strain>
        <tissue evidence="3">Muscle</tissue>
    </source>
</reference>
<name>A0A2G8JS28_STIJA</name>
<dbReference type="GO" id="GO:0005737">
    <property type="term" value="C:cytoplasm"/>
    <property type="evidence" value="ECO:0007669"/>
    <property type="project" value="TreeGrafter"/>
</dbReference>
<comment type="caution">
    <text evidence="3">The sequence shown here is derived from an EMBL/GenBank/DDBJ whole genome shotgun (WGS) entry which is preliminary data.</text>
</comment>
<accession>A0A2G8JS28</accession>
<keyword evidence="4" id="KW-1185">Reference proteome</keyword>
<dbReference type="Pfam" id="PF09794">
    <property type="entry name" value="Avl9"/>
    <property type="match status" value="1"/>
</dbReference>
<evidence type="ECO:0000313" key="4">
    <source>
        <dbReference type="Proteomes" id="UP000230750"/>
    </source>
</evidence>
<dbReference type="PANTHER" id="PTHR31017">
    <property type="entry name" value="LATE SECRETORY PATHWAY PROTEIN AVL9-RELATED"/>
    <property type="match status" value="1"/>
</dbReference>
<gene>
    <name evidence="3" type="ORF">BSL78_24682</name>
</gene>
<dbReference type="EMBL" id="MRZV01001353">
    <property type="protein sequence ID" value="PIK38485.1"/>
    <property type="molecule type" value="Genomic_DNA"/>
</dbReference>
<evidence type="ECO:0000313" key="3">
    <source>
        <dbReference type="EMBL" id="PIK38485.1"/>
    </source>
</evidence>
<organism evidence="3 4">
    <name type="scientific">Stichopus japonicus</name>
    <name type="common">Sea cucumber</name>
    <dbReference type="NCBI Taxonomy" id="307972"/>
    <lineage>
        <taxon>Eukaryota</taxon>
        <taxon>Metazoa</taxon>
        <taxon>Echinodermata</taxon>
        <taxon>Eleutherozoa</taxon>
        <taxon>Echinozoa</taxon>
        <taxon>Holothuroidea</taxon>
        <taxon>Aspidochirotacea</taxon>
        <taxon>Aspidochirotida</taxon>
        <taxon>Stichopodidae</taxon>
        <taxon>Apostichopus</taxon>
    </lineage>
</organism>
<dbReference type="Proteomes" id="UP000230750">
    <property type="component" value="Unassembled WGS sequence"/>
</dbReference>
<feature type="region of interest" description="Disordered" evidence="1">
    <location>
        <begin position="344"/>
        <end position="385"/>
    </location>
</feature>
<dbReference type="STRING" id="307972.A0A2G8JS28"/>